<keyword evidence="3" id="KW-0041">Annexin</keyword>
<evidence type="ECO:0000256" key="2">
    <source>
        <dbReference type="ARBA" id="ARBA00022737"/>
    </source>
</evidence>
<dbReference type="PANTHER" id="PTHR10502:SF102">
    <property type="entry name" value="ANNEXIN B11"/>
    <property type="match status" value="1"/>
</dbReference>
<proteinExistence type="inferred from homology"/>
<dbReference type="Gene3D" id="1.10.220.10">
    <property type="entry name" value="Annexin"/>
    <property type="match status" value="3"/>
</dbReference>
<reference evidence="5" key="1">
    <citation type="submission" date="2020-05" db="EMBL/GenBank/DDBJ databases">
        <title>Mycena genomes resolve the evolution of fungal bioluminescence.</title>
        <authorList>
            <person name="Tsai I.J."/>
        </authorList>
    </citation>
    <scope>NUCLEOTIDE SEQUENCE</scope>
    <source>
        <strain evidence="5">CCC161011</strain>
    </source>
</reference>
<feature type="compositionally biased region" description="Low complexity" evidence="4">
    <location>
        <begin position="383"/>
        <end position="396"/>
    </location>
</feature>
<dbReference type="PROSITE" id="PS51897">
    <property type="entry name" value="ANNEXIN_2"/>
    <property type="match status" value="2"/>
</dbReference>
<organism evidence="5 6">
    <name type="scientific">Mycena venus</name>
    <dbReference type="NCBI Taxonomy" id="2733690"/>
    <lineage>
        <taxon>Eukaryota</taxon>
        <taxon>Fungi</taxon>
        <taxon>Dikarya</taxon>
        <taxon>Basidiomycota</taxon>
        <taxon>Agaricomycotina</taxon>
        <taxon>Agaricomycetes</taxon>
        <taxon>Agaricomycetidae</taxon>
        <taxon>Agaricales</taxon>
        <taxon>Marasmiineae</taxon>
        <taxon>Mycenaceae</taxon>
        <taxon>Mycena</taxon>
    </lineage>
</organism>
<accession>A0A8H6Y7E0</accession>
<name>A0A8H6Y7E0_9AGAR</name>
<dbReference type="GO" id="GO:0005886">
    <property type="term" value="C:plasma membrane"/>
    <property type="evidence" value="ECO:0007669"/>
    <property type="project" value="TreeGrafter"/>
</dbReference>
<dbReference type="PROSITE" id="PS00223">
    <property type="entry name" value="ANNEXIN_1"/>
    <property type="match status" value="1"/>
</dbReference>
<dbReference type="OrthoDB" id="37886at2759"/>
<dbReference type="GO" id="GO:0005544">
    <property type="term" value="F:calcium-dependent phospholipid binding"/>
    <property type="evidence" value="ECO:0007669"/>
    <property type="project" value="InterPro"/>
</dbReference>
<keyword evidence="6" id="KW-1185">Reference proteome</keyword>
<dbReference type="Pfam" id="PF00191">
    <property type="entry name" value="Annexin"/>
    <property type="match status" value="3"/>
</dbReference>
<feature type="region of interest" description="Disordered" evidence="4">
    <location>
        <begin position="115"/>
        <end position="186"/>
    </location>
</feature>
<feature type="compositionally biased region" description="Pro residues" evidence="4">
    <location>
        <begin position="367"/>
        <end position="382"/>
    </location>
</feature>
<feature type="region of interest" description="Disordered" evidence="4">
    <location>
        <begin position="367"/>
        <end position="408"/>
    </location>
</feature>
<dbReference type="AlphaFoldDB" id="A0A8H6Y7E0"/>
<dbReference type="EMBL" id="JACAZI010000008">
    <property type="protein sequence ID" value="KAF7354032.1"/>
    <property type="molecule type" value="Genomic_DNA"/>
</dbReference>
<dbReference type="InterPro" id="IPR018252">
    <property type="entry name" value="Annexin_repeat_CS"/>
</dbReference>
<dbReference type="GO" id="GO:0001786">
    <property type="term" value="F:phosphatidylserine binding"/>
    <property type="evidence" value="ECO:0007669"/>
    <property type="project" value="TreeGrafter"/>
</dbReference>
<feature type="compositionally biased region" description="Low complexity" evidence="4">
    <location>
        <begin position="24"/>
        <end position="66"/>
    </location>
</feature>
<dbReference type="SMART" id="SM00335">
    <property type="entry name" value="ANX"/>
    <property type="match status" value="3"/>
</dbReference>
<evidence type="ECO:0000313" key="5">
    <source>
        <dbReference type="EMBL" id="KAF7354032.1"/>
    </source>
</evidence>
<evidence type="ECO:0000256" key="4">
    <source>
        <dbReference type="SAM" id="MobiDB-lite"/>
    </source>
</evidence>
<feature type="compositionally biased region" description="Low complexity" evidence="4">
    <location>
        <begin position="74"/>
        <end position="84"/>
    </location>
</feature>
<protein>
    <submittedName>
        <fullName evidence="5">Annexin A4</fullName>
    </submittedName>
</protein>
<dbReference type="GO" id="GO:0012506">
    <property type="term" value="C:vesicle membrane"/>
    <property type="evidence" value="ECO:0007669"/>
    <property type="project" value="TreeGrafter"/>
</dbReference>
<dbReference type="GO" id="GO:0005737">
    <property type="term" value="C:cytoplasm"/>
    <property type="evidence" value="ECO:0007669"/>
    <property type="project" value="TreeGrafter"/>
</dbReference>
<evidence type="ECO:0000256" key="1">
    <source>
        <dbReference type="ARBA" id="ARBA00007831"/>
    </source>
</evidence>
<dbReference type="SUPFAM" id="SSF47874">
    <property type="entry name" value="Annexin"/>
    <property type="match status" value="1"/>
</dbReference>
<dbReference type="PANTHER" id="PTHR10502">
    <property type="entry name" value="ANNEXIN"/>
    <property type="match status" value="1"/>
</dbReference>
<comment type="caution">
    <text evidence="5">The sequence shown here is derived from an EMBL/GenBank/DDBJ whole genome shotgun (WGS) entry which is preliminary data.</text>
</comment>
<feature type="compositionally biased region" description="Low complexity" evidence="4">
    <location>
        <begin position="115"/>
        <end position="134"/>
    </location>
</feature>
<evidence type="ECO:0000313" key="6">
    <source>
        <dbReference type="Proteomes" id="UP000620124"/>
    </source>
</evidence>
<evidence type="ECO:0000256" key="3">
    <source>
        <dbReference type="ARBA" id="ARBA00023216"/>
    </source>
</evidence>
<comment type="similarity">
    <text evidence="1">Belongs to the annexin family.</text>
</comment>
<dbReference type="GO" id="GO:0005634">
    <property type="term" value="C:nucleus"/>
    <property type="evidence" value="ECO:0007669"/>
    <property type="project" value="TreeGrafter"/>
</dbReference>
<gene>
    <name evidence="5" type="ORF">MVEN_01090000</name>
</gene>
<dbReference type="GO" id="GO:0005509">
    <property type="term" value="F:calcium ion binding"/>
    <property type="evidence" value="ECO:0007669"/>
    <property type="project" value="InterPro"/>
</dbReference>
<sequence length="574" mass="62232">MSNDPNQPPPNQPPPNQSYPSGYAQPGAPGGFAPVPGQQQAPYGAPGGFAAPPDARLPRSRPALLPARRKPLPARRLPTARRLPPALAAARLRCPRRLSTTRRLSAARGLPRAAYAPGYPYQQQPPAGAPYHPGYAPPPGQPPSTYGAPPPQPGYGGYAPPPGPAPGATPAGSAAGGAMPVPGGFMKPPEPPTVLYRDITVHNPRFEGGLSVYGYGREDIKRDCDEIVKYADKDKKLIEILTRLGPLKMEVLAHEFPSHNHKGETLYRLVERKTTRYVEAGLLGLVLGPIRYDAERVRDAIQGLGTKESLLDELILDLSPTDVGHLAYVYEQKYKVGLLQAVQGDLSGNVRKLFTVALDSTRILRPYFPPGGPPPPADPNAPPAAGAEGAAAAKPTGPKKESWEINGDKPQELLEVDVKKLVDGGVGRLGTNEDAFYKILTGRTHEHLIHVCRHYAEKRKKPLSQDIKNEFSGHDRQALLHIVAGAEVNLRYPELDPQAVRDANLLEDTMAGLGTNDTLLVMRILRAHWARRRMDAISAAYLRIHEKTLTRRVQGETSGAFEDLLIAMIKGPQY</sequence>
<dbReference type="InterPro" id="IPR018502">
    <property type="entry name" value="Annexin_repeat"/>
</dbReference>
<feature type="compositionally biased region" description="Pro residues" evidence="4">
    <location>
        <begin position="1"/>
        <end position="17"/>
    </location>
</feature>
<feature type="region of interest" description="Disordered" evidence="4">
    <location>
        <begin position="1"/>
        <end position="84"/>
    </location>
</feature>
<feature type="compositionally biased region" description="Pro residues" evidence="4">
    <location>
        <begin position="135"/>
        <end position="167"/>
    </location>
</feature>
<feature type="compositionally biased region" description="Low complexity" evidence="4">
    <location>
        <begin position="168"/>
        <end position="184"/>
    </location>
</feature>
<dbReference type="Proteomes" id="UP000620124">
    <property type="component" value="Unassembled WGS sequence"/>
</dbReference>
<feature type="compositionally biased region" description="Basic and acidic residues" evidence="4">
    <location>
        <begin position="398"/>
        <end position="408"/>
    </location>
</feature>
<dbReference type="InterPro" id="IPR037104">
    <property type="entry name" value="Annexin_sf"/>
</dbReference>
<keyword evidence="2" id="KW-0677">Repeat</keyword>